<evidence type="ECO:0000313" key="5">
    <source>
        <dbReference type="Proteomes" id="UP001058533"/>
    </source>
</evidence>
<keyword evidence="5" id="KW-1185">Reference proteome</keyword>
<keyword evidence="1 2" id="KW-0732">Signal</keyword>
<evidence type="ECO:0000313" key="4">
    <source>
        <dbReference type="EMBL" id="UUL83808.1"/>
    </source>
</evidence>
<feature type="signal peptide" evidence="2">
    <location>
        <begin position="1"/>
        <end position="35"/>
    </location>
</feature>
<evidence type="ECO:0000256" key="2">
    <source>
        <dbReference type="SAM" id="SignalP"/>
    </source>
</evidence>
<name>A0ABY5LDP6_9SPHN</name>
<dbReference type="Proteomes" id="UP001058533">
    <property type="component" value="Chromosome"/>
</dbReference>
<gene>
    <name evidence="4" type="ORF">NMP03_06330</name>
</gene>
<sequence length="2156" mass="209778">MAGKFLAWSVRPRLVSFALGTSVLAITAGASPASAQCAPDPTSVNGTTTCSGVDTDGLNVPTSGTRVVVQPGATVLAGSNAAGIATSGATSTLVVDGAVLGGVRPGISVTNANAYFGYLGPCDPYAGATFTPCGSPFGTVSPPNATSISIGAAGTVSGTSAVRLQANPNNTAGTLTATIVNAGTLTGTSGPALVADSGAYFTGITNQVGGRIEGIAGVTRSIDNFGTINRGIVVGAPANFTFATLVTNAGTINGGVAGAIQSVRNTGTIDGGTGSAIAGIPASAFNNVQLNNDGRITSNGNAATVTSTGGALVQNTGSIINAGTGAAIEASGILNVTNAAGATIGSNGSVAVRTSGVLNLTNAGTIDGSVVSAGVANQNATLDIAAGTINGDLLLGASNDSVTARFDVAAGRIGSVTGVIDAGSGADTLNLGIDGDATLNAAAVPASFERLGLAIADATVTLADGIRLPNGLTATGSGNLVNAATLVTAGQAIAISASYPGTLSLVNNGAITANVTNSFGAAVSVNVGELTNNGTITAIGGGGISVTSYTQNALTNTGTITASGFGALVYSGALVNSGTIRSTGNVGSVLNGSQSNSAPSSNSGLIAGATSGLSMSFGRFVNTGIVTGGATGSGVGIDITYYGIVDNQAGGTISGATGISARTGYNGTVLNAGTINGGVDFESRSSYDQSPDIFVDNGGVVNGAIRFGGGNDLLVTDLVQPTARVLGGATGGVDAGDGLDRILYRVGADAAVQIAPPAGFETIGYELTNDAALTLTATGLLDTNLTLSGSGKADVTADIAAANRTLIDMSALTIDRLLGDSDAAPNTLDVISRGTLTASATDSFAYLPTHAVIAGPGRFENAGTINVTGTPSEYFYFTPFAIVGSGTVINSGTINLAGGAYGIDAPTVINSGSILSSAGSGSSGVLGVETLQNSGSIVTDGPAVAGTYFYSVPSQITNTGRIESRRDTALSVYGGSNILNDIGGLIQGPTQAIVAYGSTLINRGTIVGDVDLASDLGYTSSSYGADGGTLAGALTFGGGNDVFVQTGAATGITDVIDGGEGSDAVILARNGAGSFTGAINFETLAVNAGIWTLTGAQRYSGGTTIAAGAIAIGTGSVLNGAIANAGALVFDQSTNTGFTGAITGTGSVTKAGTGVLTLGTQGYSGATNVTGGTLALTGALASSDYMVGAGAALTSANAATIATTGQTLSVLNAGTIANTNASGRAINVAGVNGPRTIAIVNAAGGVITSADDAIRINTNPTAGSIRIDNSGTIRTTGGGQALDFDAAASGAASIIINNHVTGVIRSFGQDAIRPGQGAIVTNAGLIRSDGAPNNSYDGIDWQARSGVVTNLATGIVSGLRHGITSDTAVDVANAGVIEGRNGSGVGSDGTGMVVNYGTITGAWAGVATNGDGDGVDIDLIGTVRNFGTIRGLSANGVDSGGQPNGAEGIAMGGGTIENAAGATISGATRGILIDNGSASSAYGATTIVNAGTIQGGTGAAATLVGAFDDVIINSGNIVGGSNGLASDFGAGNDTLALLPGSAIIGRVDGGAGTDQIVLGGTGTGSFAGAVNFERLDIVSGDWSLTTASSFANGAGIAAGATLAGTTATLRGAIANAGTLRIDQAGDGVFDATLLGTGELVKAGAGNVTIGNQLGFTGRTSIEAGRLTLAGTLPSKVTVQAGATLGGNGTVASAVVASGGTIAPGNSIGTITIAGNLVQQAGSVYAAEIGAAGLSNRIVVGGTATLQSGARLAITGTAGAIGTRYTLLTATGGVAGTYAVTQPTTTDTELRLGYTGNAVVADVARTGTGLTRVARTTNQRAVAPAFAALGIGNAAYAALTLVPDNDAVARAFDALGGEVHASLRNAMVRDAQIVQGAVLSRTLAGDPSSGLWGTVLANSGQDDGSIEAAAVDRETLGGVGGVDIMAGTGRIGIAGGYTRTQLAVDARTSDAEAKTIHVLGYAGGAYGAIRVRAGIGYAWADNRTDRSVAFPGFADRLRGDYDGDTFHSFAEAGYAIPLGGGTVQPFAGFQAFRVHTDGVAEAGGVTALTIAERTESFAFASAGLRFDTPIVDGLSARGVTAWQRRIDGDAPSGAARFTAGTSTFDIAGVPLSRDAVNAGIDIVWAPTPNIRVTSGYAGLIGTRGTDSTFKLTASIGF</sequence>
<reference evidence="4" key="1">
    <citation type="submission" date="2022-07" db="EMBL/GenBank/DDBJ databases">
        <title>Sphingomonas sp. nov., a novel bacterium isolated from the north slope of the Mount Everest.</title>
        <authorList>
            <person name="Cui X."/>
            <person name="Liu Y."/>
        </authorList>
    </citation>
    <scope>NUCLEOTIDE SEQUENCE</scope>
    <source>
        <strain evidence="4">S5-59</strain>
    </source>
</reference>
<dbReference type="SUPFAM" id="SSF51126">
    <property type="entry name" value="Pectin lyase-like"/>
    <property type="match status" value="2"/>
</dbReference>
<dbReference type="InterPro" id="IPR013425">
    <property type="entry name" value="Autotrns_rpt"/>
</dbReference>
<dbReference type="EMBL" id="CP101740">
    <property type="protein sequence ID" value="UUL83808.1"/>
    <property type="molecule type" value="Genomic_DNA"/>
</dbReference>
<feature type="domain" description="Autotransporter" evidence="3">
    <location>
        <begin position="1883"/>
        <end position="2156"/>
    </location>
</feature>
<dbReference type="InterPro" id="IPR036709">
    <property type="entry name" value="Autotransporte_beta_dom_sf"/>
</dbReference>
<dbReference type="SMART" id="SM00869">
    <property type="entry name" value="Autotransporter"/>
    <property type="match status" value="1"/>
</dbReference>
<feature type="chain" id="PRO_5045739826" evidence="2">
    <location>
        <begin position="36"/>
        <end position="2156"/>
    </location>
</feature>
<proteinExistence type="predicted"/>
<dbReference type="Gene3D" id="2.40.128.130">
    <property type="entry name" value="Autotransporter beta-domain"/>
    <property type="match status" value="1"/>
</dbReference>
<dbReference type="Pfam" id="PF03797">
    <property type="entry name" value="Autotransporter"/>
    <property type="match status" value="1"/>
</dbReference>
<evidence type="ECO:0000259" key="3">
    <source>
        <dbReference type="PROSITE" id="PS51208"/>
    </source>
</evidence>
<dbReference type="SUPFAM" id="SSF103515">
    <property type="entry name" value="Autotransporter"/>
    <property type="match status" value="1"/>
</dbReference>
<protein>
    <submittedName>
        <fullName evidence="4">Autotransporter domain-containing protein</fullName>
    </submittedName>
</protein>
<dbReference type="NCBIfam" id="TIGR02601">
    <property type="entry name" value="autotrns_rpt"/>
    <property type="match status" value="2"/>
</dbReference>
<dbReference type="InterPro" id="IPR011050">
    <property type="entry name" value="Pectin_lyase_fold/virulence"/>
</dbReference>
<dbReference type="InterPro" id="IPR005546">
    <property type="entry name" value="Autotransporte_beta"/>
</dbReference>
<dbReference type="RefSeq" id="WP_256507644.1">
    <property type="nucleotide sequence ID" value="NZ_CP101740.1"/>
</dbReference>
<organism evidence="4 5">
    <name type="scientific">Sphingomonas qomolangmaensis</name>
    <dbReference type="NCBI Taxonomy" id="2918765"/>
    <lineage>
        <taxon>Bacteria</taxon>
        <taxon>Pseudomonadati</taxon>
        <taxon>Pseudomonadota</taxon>
        <taxon>Alphaproteobacteria</taxon>
        <taxon>Sphingomonadales</taxon>
        <taxon>Sphingomonadaceae</taxon>
        <taxon>Sphingomonas</taxon>
    </lineage>
</organism>
<accession>A0ABY5LDP6</accession>
<evidence type="ECO:0000256" key="1">
    <source>
        <dbReference type="ARBA" id="ARBA00022729"/>
    </source>
</evidence>
<dbReference type="PROSITE" id="PS51208">
    <property type="entry name" value="AUTOTRANSPORTER"/>
    <property type="match status" value="1"/>
</dbReference>
<dbReference type="Pfam" id="PF12951">
    <property type="entry name" value="PATR"/>
    <property type="match status" value="3"/>
</dbReference>